<name>A0A8J7WUY4_9ACTN</name>
<dbReference type="GO" id="GO:0004674">
    <property type="term" value="F:protein serine/threonine kinase activity"/>
    <property type="evidence" value="ECO:0007669"/>
    <property type="project" value="UniProtKB-KW"/>
</dbReference>
<evidence type="ECO:0000256" key="3">
    <source>
        <dbReference type="ARBA" id="ARBA00022679"/>
    </source>
</evidence>
<sequence>MTEPKAVPGYHSLTPIAEGRLGTVYRAVRDTDGRTMALKVITVGDAALLQRFEHDAGRAASLARHPHLALVQQYRFTGHGRAHLAMDYFEHRSLGDLVAGRGALPAPEVVRIGQKIASALAAAHTAGLLHGAVTPHHILIGADGEPALAGLDTACLHAGNDHQQGTRAASHLHTAPEVLEHGHADERCDLYSLGSTLYYLLEARPPFDPGPGPGFAQLLIHMLTEDHAPWTRTDLPPALIMAIDQCLARDPGRRPATATELADALHSGPLPTGPSMVDYLRRQPVRTKPPFALPPSPTSSPGHVDAPGSPEATFPPPSQQADPNAAGATRSNALLHGLLAAATGRGAGALSARAFHQPDQPPTAGPATRAPGTRGRAVLITATLALLAAAIVWTMNRGTHPGQNTAASTTPSASPSPLDPSPSATIALLDPATDTPTPSPSPSPPDITAPSPGSPSPTLDEVGELRAFVSILQDSSQQRRAVQDAVPSVEACAFDPATGIATLNNAVQARNADSTAALGLAADAIPSGATMQSDLISFLDDSATADLSLIHISA</sequence>
<keyword evidence="2 9" id="KW-0723">Serine/threonine-protein kinase</keyword>
<evidence type="ECO:0000259" key="8">
    <source>
        <dbReference type="PROSITE" id="PS50011"/>
    </source>
</evidence>
<feature type="domain" description="Protein kinase" evidence="8">
    <location>
        <begin position="10"/>
        <end position="269"/>
    </location>
</feature>
<feature type="region of interest" description="Disordered" evidence="7">
    <location>
        <begin position="286"/>
        <end position="327"/>
    </location>
</feature>
<evidence type="ECO:0000256" key="7">
    <source>
        <dbReference type="SAM" id="MobiDB-lite"/>
    </source>
</evidence>
<dbReference type="EMBL" id="JAGSXH010000233">
    <property type="protein sequence ID" value="MBS2966942.1"/>
    <property type="molecule type" value="Genomic_DNA"/>
</dbReference>
<keyword evidence="10" id="KW-1185">Reference proteome</keyword>
<reference evidence="9" key="1">
    <citation type="submission" date="2021-04" db="EMBL/GenBank/DDBJ databases">
        <title>Genome based classification of Actinospica acidithermotolerans sp. nov., an actinobacterium isolated from an Indonesian hot spring.</title>
        <authorList>
            <person name="Kusuma A.B."/>
            <person name="Putra K.E."/>
            <person name="Nafisah S."/>
            <person name="Loh J."/>
            <person name="Nouioui I."/>
            <person name="Goodfellow M."/>
        </authorList>
    </citation>
    <scope>NUCLEOTIDE SEQUENCE</scope>
    <source>
        <strain evidence="9">DSM 45618</strain>
    </source>
</reference>
<feature type="compositionally biased region" description="Pro residues" evidence="7">
    <location>
        <begin position="437"/>
        <end position="455"/>
    </location>
</feature>
<dbReference type="PANTHER" id="PTHR43289">
    <property type="entry name" value="MITOGEN-ACTIVATED PROTEIN KINASE KINASE KINASE 20-RELATED"/>
    <property type="match status" value="1"/>
</dbReference>
<keyword evidence="6" id="KW-0067">ATP-binding</keyword>
<dbReference type="InterPro" id="IPR000719">
    <property type="entry name" value="Prot_kinase_dom"/>
</dbReference>
<accession>A0A8J7WUY4</accession>
<protein>
    <recommendedName>
        <fullName evidence="1">non-specific serine/threonine protein kinase</fullName>
        <ecNumber evidence="1">2.7.11.1</ecNumber>
    </recommendedName>
</protein>
<evidence type="ECO:0000256" key="5">
    <source>
        <dbReference type="ARBA" id="ARBA00022777"/>
    </source>
</evidence>
<dbReference type="Pfam" id="PF00069">
    <property type="entry name" value="Pkinase"/>
    <property type="match status" value="1"/>
</dbReference>
<evidence type="ECO:0000256" key="4">
    <source>
        <dbReference type="ARBA" id="ARBA00022741"/>
    </source>
</evidence>
<dbReference type="GO" id="GO:0005524">
    <property type="term" value="F:ATP binding"/>
    <property type="evidence" value="ECO:0007669"/>
    <property type="project" value="UniProtKB-KW"/>
</dbReference>
<gene>
    <name evidence="9" type="ORF">KGA66_28165</name>
</gene>
<keyword evidence="3" id="KW-0808">Transferase</keyword>
<keyword evidence="4" id="KW-0547">Nucleotide-binding</keyword>
<dbReference type="AlphaFoldDB" id="A0A8J7WUY4"/>
<evidence type="ECO:0000256" key="1">
    <source>
        <dbReference type="ARBA" id="ARBA00012513"/>
    </source>
</evidence>
<dbReference type="Gene3D" id="1.10.510.10">
    <property type="entry name" value="Transferase(Phosphotransferase) domain 1"/>
    <property type="match status" value="1"/>
</dbReference>
<dbReference type="PROSITE" id="PS50011">
    <property type="entry name" value="PROTEIN_KINASE_DOM"/>
    <property type="match status" value="1"/>
</dbReference>
<evidence type="ECO:0000313" key="10">
    <source>
        <dbReference type="Proteomes" id="UP000677913"/>
    </source>
</evidence>
<evidence type="ECO:0000256" key="6">
    <source>
        <dbReference type="ARBA" id="ARBA00022840"/>
    </source>
</evidence>
<feature type="non-terminal residue" evidence="9">
    <location>
        <position position="554"/>
    </location>
</feature>
<dbReference type="EC" id="2.7.11.1" evidence="1"/>
<feature type="compositionally biased region" description="Low complexity" evidence="7">
    <location>
        <begin position="405"/>
        <end position="436"/>
    </location>
</feature>
<dbReference type="Proteomes" id="UP000677913">
    <property type="component" value="Unassembled WGS sequence"/>
</dbReference>
<dbReference type="InterPro" id="IPR011009">
    <property type="entry name" value="Kinase-like_dom_sf"/>
</dbReference>
<evidence type="ECO:0000313" key="9">
    <source>
        <dbReference type="EMBL" id="MBS2966942.1"/>
    </source>
</evidence>
<dbReference type="PANTHER" id="PTHR43289:SF6">
    <property type="entry name" value="SERINE_THREONINE-PROTEIN KINASE NEKL-3"/>
    <property type="match status" value="1"/>
</dbReference>
<dbReference type="CDD" id="cd14014">
    <property type="entry name" value="STKc_PknB_like"/>
    <property type="match status" value="1"/>
</dbReference>
<evidence type="ECO:0000256" key="2">
    <source>
        <dbReference type="ARBA" id="ARBA00022527"/>
    </source>
</evidence>
<comment type="caution">
    <text evidence="9">The sequence shown here is derived from an EMBL/GenBank/DDBJ whole genome shotgun (WGS) entry which is preliminary data.</text>
</comment>
<organism evidence="9 10">
    <name type="scientific">Actinocrinis puniceicyclus</name>
    <dbReference type="NCBI Taxonomy" id="977794"/>
    <lineage>
        <taxon>Bacteria</taxon>
        <taxon>Bacillati</taxon>
        <taxon>Actinomycetota</taxon>
        <taxon>Actinomycetes</taxon>
        <taxon>Catenulisporales</taxon>
        <taxon>Actinospicaceae</taxon>
        <taxon>Actinocrinis</taxon>
    </lineage>
</organism>
<keyword evidence="5 9" id="KW-0418">Kinase</keyword>
<proteinExistence type="predicted"/>
<feature type="region of interest" description="Disordered" evidence="7">
    <location>
        <begin position="401"/>
        <end position="460"/>
    </location>
</feature>
<dbReference type="SUPFAM" id="SSF56112">
    <property type="entry name" value="Protein kinase-like (PK-like)"/>
    <property type="match status" value="1"/>
</dbReference>
<dbReference type="Gene3D" id="3.30.200.20">
    <property type="entry name" value="Phosphorylase Kinase, domain 1"/>
    <property type="match status" value="1"/>
</dbReference>